<name>A0A2P8D398_9BACT</name>
<dbReference type="RefSeq" id="WP_106523588.1">
    <property type="nucleotide sequence ID" value="NZ_PYGD01000005.1"/>
</dbReference>
<reference evidence="1 2" key="1">
    <citation type="submission" date="2018-03" db="EMBL/GenBank/DDBJ databases">
        <title>Genomic Encyclopedia of Type Strains, Phase III (KMG-III): the genomes of soil and plant-associated and newly described type strains.</title>
        <authorList>
            <person name="Whitman W."/>
        </authorList>
    </citation>
    <scope>NUCLEOTIDE SEQUENCE [LARGE SCALE GENOMIC DNA]</scope>
    <source>
        <strain evidence="1 2">CGMCC 1.12700</strain>
    </source>
</reference>
<dbReference type="OrthoDB" id="1355305at2"/>
<sequence>MKHFTSLLLGVGLSILGCNSTYRADEEANENYLRLKSEFDRSFTSQFPEKITTIVSSTVANTDIGQNRIGLYLYENGVPLQDLDSMVIHLEEKKTVKYKSSDTCLLVVNRFLDKYTVENGVRLSETDSLLINRDCYADMKPVPNFIKYKGHNLTDCGLDSTFDLFVLEAKAGQFFDEYKSLKPFIQMPENWKNGFSKGVAISRKNRKIIYWSIVW</sequence>
<evidence type="ECO:0000313" key="1">
    <source>
        <dbReference type="EMBL" id="PSK91697.1"/>
    </source>
</evidence>
<proteinExistence type="predicted"/>
<dbReference type="Proteomes" id="UP000240572">
    <property type="component" value="Unassembled WGS sequence"/>
</dbReference>
<dbReference type="PROSITE" id="PS51257">
    <property type="entry name" value="PROKAR_LIPOPROTEIN"/>
    <property type="match status" value="1"/>
</dbReference>
<organism evidence="1 2">
    <name type="scientific">Taibaiella chishuiensis</name>
    <dbReference type="NCBI Taxonomy" id="1434707"/>
    <lineage>
        <taxon>Bacteria</taxon>
        <taxon>Pseudomonadati</taxon>
        <taxon>Bacteroidota</taxon>
        <taxon>Chitinophagia</taxon>
        <taxon>Chitinophagales</taxon>
        <taxon>Chitinophagaceae</taxon>
        <taxon>Taibaiella</taxon>
    </lineage>
</organism>
<dbReference type="AlphaFoldDB" id="A0A2P8D398"/>
<gene>
    <name evidence="1" type="ORF">B0I18_105282</name>
</gene>
<evidence type="ECO:0008006" key="3">
    <source>
        <dbReference type="Google" id="ProtNLM"/>
    </source>
</evidence>
<evidence type="ECO:0000313" key="2">
    <source>
        <dbReference type="Proteomes" id="UP000240572"/>
    </source>
</evidence>
<comment type="caution">
    <text evidence="1">The sequence shown here is derived from an EMBL/GenBank/DDBJ whole genome shotgun (WGS) entry which is preliminary data.</text>
</comment>
<accession>A0A2P8D398</accession>
<protein>
    <recommendedName>
        <fullName evidence="3">Lipoprotein</fullName>
    </recommendedName>
</protein>
<keyword evidence="2" id="KW-1185">Reference proteome</keyword>
<dbReference type="EMBL" id="PYGD01000005">
    <property type="protein sequence ID" value="PSK91697.1"/>
    <property type="molecule type" value="Genomic_DNA"/>
</dbReference>